<comment type="caution">
    <text evidence="1">The sequence shown here is derived from an EMBL/GenBank/DDBJ whole genome shotgun (WGS) entry which is preliminary data.</text>
</comment>
<dbReference type="EMBL" id="LAZR01027912">
    <property type="protein sequence ID" value="KKL64217.1"/>
    <property type="molecule type" value="Genomic_DNA"/>
</dbReference>
<accession>A0A0F9GM27</accession>
<name>A0A0F9GM27_9ZZZZ</name>
<sequence length="237" mass="27205">MWHRAIYGYFLFRGSANSGTRQEPGAPACRSEPIGQTKTRAVELAGSMTNIRKSLSRQCKVTNCDNVVGRLGAFDFCNKHYQRFRLHGTTKKINKGDRRFIKVNGKSKRTQVYSAWLNMHTRCNDKSFRHYHRYGGRGVSVCAEWHSFDAFYQWAIKSGIKPSLTLDRIDNDGNYEPSNCRWSTRLEQANNTKNTSHFTHKGLTLSLSQWATKMDVNKSTLYYRIRKCGIEKALSSG</sequence>
<dbReference type="AlphaFoldDB" id="A0A0F9GM27"/>
<evidence type="ECO:0000313" key="1">
    <source>
        <dbReference type="EMBL" id="KKL64217.1"/>
    </source>
</evidence>
<proteinExistence type="predicted"/>
<organism evidence="1">
    <name type="scientific">marine sediment metagenome</name>
    <dbReference type="NCBI Taxonomy" id="412755"/>
    <lineage>
        <taxon>unclassified sequences</taxon>
        <taxon>metagenomes</taxon>
        <taxon>ecological metagenomes</taxon>
    </lineage>
</organism>
<protein>
    <submittedName>
        <fullName evidence="1">Uncharacterized protein</fullName>
    </submittedName>
</protein>
<reference evidence="1" key="1">
    <citation type="journal article" date="2015" name="Nature">
        <title>Complex archaea that bridge the gap between prokaryotes and eukaryotes.</title>
        <authorList>
            <person name="Spang A."/>
            <person name="Saw J.H."/>
            <person name="Jorgensen S.L."/>
            <person name="Zaremba-Niedzwiedzka K."/>
            <person name="Martijn J."/>
            <person name="Lind A.E."/>
            <person name="van Eijk R."/>
            <person name="Schleper C."/>
            <person name="Guy L."/>
            <person name="Ettema T.J."/>
        </authorList>
    </citation>
    <scope>NUCLEOTIDE SEQUENCE</scope>
</reference>
<gene>
    <name evidence="1" type="ORF">LCGC14_2167240</name>
</gene>